<dbReference type="PANTHER" id="PTHR46844">
    <property type="entry name" value="SLR5058 PROTEIN"/>
    <property type="match status" value="1"/>
</dbReference>
<gene>
    <name evidence="2" type="ORF">DGAL_LOCUS7403</name>
</gene>
<dbReference type="Gene3D" id="3.40.50.300">
    <property type="entry name" value="P-loop containing nucleotide triphosphate hydrolases"/>
    <property type="match status" value="1"/>
</dbReference>
<dbReference type="InterPro" id="IPR027417">
    <property type="entry name" value="P-loop_NTPase"/>
</dbReference>
<evidence type="ECO:0000259" key="1">
    <source>
        <dbReference type="PROSITE" id="PS50837"/>
    </source>
</evidence>
<feature type="domain" description="NACHT" evidence="1">
    <location>
        <begin position="521"/>
        <end position="647"/>
    </location>
</feature>
<dbReference type="SUPFAM" id="SSF52540">
    <property type="entry name" value="P-loop containing nucleoside triphosphate hydrolases"/>
    <property type="match status" value="1"/>
</dbReference>
<organism evidence="2 3">
    <name type="scientific">Daphnia galeata</name>
    <dbReference type="NCBI Taxonomy" id="27404"/>
    <lineage>
        <taxon>Eukaryota</taxon>
        <taxon>Metazoa</taxon>
        <taxon>Ecdysozoa</taxon>
        <taxon>Arthropoda</taxon>
        <taxon>Crustacea</taxon>
        <taxon>Branchiopoda</taxon>
        <taxon>Diplostraca</taxon>
        <taxon>Cladocera</taxon>
        <taxon>Anomopoda</taxon>
        <taxon>Daphniidae</taxon>
        <taxon>Daphnia</taxon>
    </lineage>
</organism>
<protein>
    <recommendedName>
        <fullName evidence="1">NACHT domain-containing protein</fullName>
    </recommendedName>
</protein>
<dbReference type="PROSITE" id="PS50837">
    <property type="entry name" value="NACHT"/>
    <property type="match status" value="1"/>
</dbReference>
<comment type="caution">
    <text evidence="2">The sequence shown here is derived from an EMBL/GenBank/DDBJ whole genome shotgun (WGS) entry which is preliminary data.</text>
</comment>
<reference evidence="2" key="1">
    <citation type="submission" date="2021-11" db="EMBL/GenBank/DDBJ databases">
        <authorList>
            <person name="Schell T."/>
        </authorList>
    </citation>
    <scope>NUCLEOTIDE SEQUENCE</scope>
    <source>
        <strain evidence="2">M5</strain>
    </source>
</reference>
<keyword evidence="3" id="KW-1185">Reference proteome</keyword>
<dbReference type="OrthoDB" id="6745084at2759"/>
<dbReference type="Pfam" id="PF05729">
    <property type="entry name" value="NACHT"/>
    <property type="match status" value="1"/>
</dbReference>
<name>A0A8J2RL47_9CRUS</name>
<evidence type="ECO:0000313" key="3">
    <source>
        <dbReference type="Proteomes" id="UP000789390"/>
    </source>
</evidence>
<sequence>MKYAANNLTDKILSFEKLPSGKTPLRYKLKNTGAVRKILLECSKNIKLHSLAEKLVDCESKKLPLSLNHELIKNCHSALIKERIIDLKTKRLHSDFIYGHDLSIDASELRRILRDFTYKKFIWKEDWKNYVFKLDDGFGQGEVNQLLSGSHEEIDSFLEKLVFAVNTPNEMELDAIMKIELGKYYNLLGCDRQFEMFFNTMLDWFKKEDWMTSEEGIRILEDVKNKVDHIRASILMDYQNQINQIAECNDAATQEMSQKLQPFLTSSNDLKINYITTDWPDFTALKVIAAIKSLPDFKCSDSYMVISSKHAQKKEDLQDLRRIFSDGKSHRLLVIVCEDHNPISYDNYTNLVARSEKKILLIVRKGTDVRSKLLINEDISFQGRDTPVRDLIQPGKAEDVLDCSSIKMLLAGKNKIVIPSFNTARFERSFYVKRRMALPFEFDQKFWDNLAEEMKCPKTLLMSQCKINQKGAIVWSANEERKTEIWDRIQIKLRDSSILGLFADVSITENELIFDQKKQSRVVIISGGAGAGKSTVLSHYYEEIKKANPTHWISRINLVDHCQVLLKFESNTMDSCIDFFVNELAIVDPNNSLGRSLLKHQLTIGDKVIVMFDGFDEISSQLQEKTIQLMKAIIARKSAQLFVTTRPHMIDQLQFQLSQLAYSLENFSEQNQIDYLSEYWETNLKELTIEDKSAIIRKFAEYFIHRVTNILKDKEKSFIGIPLQCRLMAECFQSDLQEIIQENRNESEIKNLLDGQKFDLATMYKRLMETKRRVFHEEKINVEAPNPLVPYAIDGLIKKIEFHLTKMAIKTIFTYQDTVDLLCPPETLHQSKFEKAAEEKTMTEYGLKFGLTFHSGDKIQFVHRTLAEYLVAQYFFQGFILDEEKHNGLLNITSAFLVDDDEKWRNIIDNRRKNKFPERFTSFMSGILNAQPTVFVVNPKILEVSIYQRNTNIFKLVCDCLEIMIDPASLRKITLKRIFKRPNADRDKHVKFALHFFICNDYYDQELKRYIELLSSVCSSETFLNLFRATFNITESHYEKFHLNGKTEKTVILLRNLERNKVLEELSLQVLLRDPQVFQRYYQPFLPQDDVEIVSTNIYLLLVRDQYKMTRLDRAAFRGHTEDVVRILETISHSLSPAETNDKVKKTAKKVLHDMIVTRDIKHFAPFFVATAFGHEEICCKLLIFFKQLVADKMLSVKQLQDFFNGPNGMIYNAIHLAVRFLKLPMFRVILTSVKKVIGQRPLVCLLKEFINNKREWFKILAEIVVDGTEGTAGYLDLTEIVFHDSDTIEGISVIEEDTLNKMMSAMGGPLWIEKLLKIDTGRGIQVLTRNHFDHFDRNQMIDFLKVFTKVTEGPIWNSMWYGILNLNVETEHVFRYPDFETDFDKILQCASTKLTREELRDQLFDVSAHFQVIVRSIILSLLDYGEKSLVNRLLDNLKAIEQDEAIECIMSAMSRVIIPEMLGRTLKDRHSRKNITHARMKVLDFILDHPEYCYDNLADIANAMLKEFRDSDGVMRNLWSYVVHLDTIYSGHEMGCKLLKLTQYLCNSSNIEFEENLNLARRLLTQVMDNRARGGPASSG</sequence>
<dbReference type="PANTHER" id="PTHR46844:SF1">
    <property type="entry name" value="SLR5058 PROTEIN"/>
    <property type="match status" value="1"/>
</dbReference>
<evidence type="ECO:0000313" key="2">
    <source>
        <dbReference type="EMBL" id="CAH0104496.1"/>
    </source>
</evidence>
<dbReference type="InterPro" id="IPR007111">
    <property type="entry name" value="NACHT_NTPase"/>
</dbReference>
<proteinExistence type="predicted"/>
<dbReference type="EMBL" id="CAKKLH010000145">
    <property type="protein sequence ID" value="CAH0104496.1"/>
    <property type="molecule type" value="Genomic_DNA"/>
</dbReference>
<dbReference type="Proteomes" id="UP000789390">
    <property type="component" value="Unassembled WGS sequence"/>
</dbReference>
<accession>A0A8J2RL47</accession>